<evidence type="ECO:0000256" key="6">
    <source>
        <dbReference type="ARBA" id="ARBA00022753"/>
    </source>
</evidence>
<dbReference type="PANTHER" id="PTHR22950">
    <property type="entry name" value="AMINO ACID TRANSPORTER"/>
    <property type="match status" value="1"/>
</dbReference>
<organism evidence="19">
    <name type="scientific">Angiostrongylus costaricensis</name>
    <name type="common">Nematode worm</name>
    <dbReference type="NCBI Taxonomy" id="334426"/>
    <lineage>
        <taxon>Eukaryota</taxon>
        <taxon>Metazoa</taxon>
        <taxon>Ecdysozoa</taxon>
        <taxon>Nematoda</taxon>
        <taxon>Chromadorea</taxon>
        <taxon>Rhabditida</taxon>
        <taxon>Rhabditina</taxon>
        <taxon>Rhabditomorpha</taxon>
        <taxon>Strongyloidea</taxon>
        <taxon>Metastrongylidae</taxon>
        <taxon>Angiostrongylus</taxon>
    </lineage>
</organism>
<dbReference type="Proteomes" id="UP000267027">
    <property type="component" value="Unassembled WGS sequence"/>
</dbReference>
<evidence type="ECO:0000256" key="10">
    <source>
        <dbReference type="ARBA" id="ARBA00023136"/>
    </source>
</evidence>
<dbReference type="Pfam" id="PF01490">
    <property type="entry name" value="Aa_trans"/>
    <property type="match status" value="1"/>
</dbReference>
<dbReference type="STRING" id="334426.A0A158PF31"/>
<dbReference type="GO" id="GO:0046872">
    <property type="term" value="F:metal ion binding"/>
    <property type="evidence" value="ECO:0007669"/>
    <property type="project" value="UniProtKB-KW"/>
</dbReference>
<sequence>MMGVSTLCIPWGLYQAGFGFGLLLLVAVGMITSYTAYLVTSSKNKLGLEKPMLYDFPDICRSLYGRPGEILAVSFSIFVFIGAVLAYWVVMSNFFYFTGILFYVIMTIYDIVKISDECGFLYNTSGVLSDST</sequence>
<keyword evidence="18" id="KW-1185">Reference proteome</keyword>
<comment type="similarity">
    <text evidence="14">Belongs to the amino acid/polyamine transporter 2 family. SLC38A9 subfamily.</text>
</comment>
<name>A0A158PF31_ANGCS</name>
<reference evidence="19" key="1">
    <citation type="submission" date="2016-04" db="UniProtKB">
        <authorList>
            <consortium name="WormBaseParasite"/>
        </authorList>
    </citation>
    <scope>IDENTIFICATION</scope>
</reference>
<evidence type="ECO:0000256" key="14">
    <source>
        <dbReference type="ARBA" id="ARBA00038442"/>
    </source>
</evidence>
<evidence type="ECO:0000313" key="19">
    <source>
        <dbReference type="WBParaSite" id="ACOC_0000278701-mRNA-1"/>
    </source>
</evidence>
<proteinExistence type="inferred from homology"/>
<keyword evidence="5" id="KW-0479">Metal-binding</keyword>
<dbReference type="OrthoDB" id="294730at2759"/>
<keyword evidence="13" id="KW-0458">Lysosome</keyword>
<dbReference type="PANTHER" id="PTHR22950:SF244">
    <property type="entry name" value="NEUTRAL AMINO ACID TRANSPORTER 9"/>
    <property type="match status" value="1"/>
</dbReference>
<evidence type="ECO:0000256" key="15">
    <source>
        <dbReference type="SAM" id="Phobius"/>
    </source>
</evidence>
<reference evidence="17 18" key="2">
    <citation type="submission" date="2018-11" db="EMBL/GenBank/DDBJ databases">
        <authorList>
            <consortium name="Pathogen Informatics"/>
        </authorList>
    </citation>
    <scope>NUCLEOTIDE SEQUENCE [LARGE SCALE GENOMIC DNA]</scope>
    <source>
        <strain evidence="17 18">Costa Rica</strain>
    </source>
</reference>
<evidence type="ECO:0000256" key="11">
    <source>
        <dbReference type="ARBA" id="ARBA00023157"/>
    </source>
</evidence>
<feature type="domain" description="Amino acid transporter transmembrane" evidence="16">
    <location>
        <begin position="1"/>
        <end position="93"/>
    </location>
</feature>
<evidence type="ECO:0000256" key="7">
    <source>
        <dbReference type="ARBA" id="ARBA00022970"/>
    </source>
</evidence>
<keyword evidence="10 15" id="KW-0472">Membrane</keyword>
<evidence type="ECO:0000259" key="16">
    <source>
        <dbReference type="Pfam" id="PF01490"/>
    </source>
</evidence>
<evidence type="ECO:0000256" key="1">
    <source>
        <dbReference type="ARBA" id="ARBA00004107"/>
    </source>
</evidence>
<keyword evidence="11" id="KW-1015">Disulfide bond</keyword>
<dbReference type="GO" id="GO:0005765">
    <property type="term" value="C:lysosomal membrane"/>
    <property type="evidence" value="ECO:0007669"/>
    <property type="project" value="UniProtKB-SubCell"/>
</dbReference>
<evidence type="ECO:0000256" key="12">
    <source>
        <dbReference type="ARBA" id="ARBA00023180"/>
    </source>
</evidence>
<dbReference type="WBParaSite" id="ACOC_0000278701-mRNA-1">
    <property type="protein sequence ID" value="ACOC_0000278701-mRNA-1"/>
    <property type="gene ID" value="ACOC_0000278701"/>
</dbReference>
<evidence type="ECO:0000256" key="9">
    <source>
        <dbReference type="ARBA" id="ARBA00023053"/>
    </source>
</evidence>
<dbReference type="AlphaFoldDB" id="A0A158PF31"/>
<keyword evidence="4 15" id="KW-0812">Transmembrane</keyword>
<protein>
    <submittedName>
        <fullName evidence="19">Aa_trans domain-containing protein</fullName>
    </submittedName>
</protein>
<gene>
    <name evidence="17" type="ORF">ACOC_LOCUS2788</name>
</gene>
<feature type="transmembrane region" description="Helical" evidence="15">
    <location>
        <begin position="20"/>
        <end position="40"/>
    </location>
</feature>
<feature type="transmembrane region" description="Helical" evidence="15">
    <location>
        <begin position="70"/>
        <end position="88"/>
    </location>
</feature>
<evidence type="ECO:0000256" key="3">
    <source>
        <dbReference type="ARBA" id="ARBA00022448"/>
    </source>
</evidence>
<dbReference type="GO" id="GO:0031902">
    <property type="term" value="C:late endosome membrane"/>
    <property type="evidence" value="ECO:0007669"/>
    <property type="project" value="UniProtKB-SubCell"/>
</dbReference>
<keyword evidence="6" id="KW-0967">Endosome</keyword>
<keyword evidence="7" id="KW-0029">Amino-acid transport</keyword>
<dbReference type="InterPro" id="IPR013057">
    <property type="entry name" value="AA_transpt_TM"/>
</dbReference>
<dbReference type="GO" id="GO:0015179">
    <property type="term" value="F:L-amino acid transmembrane transporter activity"/>
    <property type="evidence" value="ECO:0007669"/>
    <property type="project" value="TreeGrafter"/>
</dbReference>
<comment type="subcellular location">
    <subcellularLocation>
        <location evidence="1">Late endosome membrane</location>
        <topology evidence="1">Multi-pass membrane protein</topology>
    </subcellularLocation>
    <subcellularLocation>
        <location evidence="2">Lysosome membrane</location>
        <topology evidence="2">Multi-pass membrane protein</topology>
    </subcellularLocation>
</comment>
<keyword evidence="12" id="KW-0325">Glycoprotein</keyword>
<dbReference type="OMA" id="IMTIYDI"/>
<dbReference type="EMBL" id="UYYA01000633">
    <property type="protein sequence ID" value="VDM54373.1"/>
    <property type="molecule type" value="Genomic_DNA"/>
</dbReference>
<evidence type="ECO:0000313" key="17">
    <source>
        <dbReference type="EMBL" id="VDM54373.1"/>
    </source>
</evidence>
<evidence type="ECO:0000313" key="18">
    <source>
        <dbReference type="Proteomes" id="UP000267027"/>
    </source>
</evidence>
<accession>A0A158PF31</accession>
<keyword evidence="9" id="KW-0915">Sodium</keyword>
<evidence type="ECO:0000256" key="13">
    <source>
        <dbReference type="ARBA" id="ARBA00023228"/>
    </source>
</evidence>
<keyword evidence="3" id="KW-0813">Transport</keyword>
<evidence type="ECO:0000256" key="4">
    <source>
        <dbReference type="ARBA" id="ARBA00022692"/>
    </source>
</evidence>
<evidence type="ECO:0000256" key="5">
    <source>
        <dbReference type="ARBA" id="ARBA00022723"/>
    </source>
</evidence>
<evidence type="ECO:0000256" key="2">
    <source>
        <dbReference type="ARBA" id="ARBA00004155"/>
    </source>
</evidence>
<feature type="transmembrane region" description="Helical" evidence="15">
    <location>
        <begin position="94"/>
        <end position="112"/>
    </location>
</feature>
<evidence type="ECO:0000256" key="8">
    <source>
        <dbReference type="ARBA" id="ARBA00022989"/>
    </source>
</evidence>
<keyword evidence="8 15" id="KW-1133">Transmembrane helix</keyword>